<dbReference type="AlphaFoldDB" id="A0A9X2S8E6"/>
<feature type="coiled-coil region" evidence="1">
    <location>
        <begin position="31"/>
        <end position="78"/>
    </location>
</feature>
<dbReference type="Proteomes" id="UP001141950">
    <property type="component" value="Unassembled WGS sequence"/>
</dbReference>
<gene>
    <name evidence="2" type="ORF">NQZ67_08820</name>
</gene>
<comment type="caution">
    <text evidence="2">The sequence shown here is derived from an EMBL/GenBank/DDBJ whole genome shotgun (WGS) entry which is preliminary data.</text>
</comment>
<dbReference type="EMBL" id="JANIPJ010000005">
    <property type="protein sequence ID" value="MCR2803976.1"/>
    <property type="molecule type" value="Genomic_DNA"/>
</dbReference>
<evidence type="ECO:0000313" key="2">
    <source>
        <dbReference type="EMBL" id="MCR2803976.1"/>
    </source>
</evidence>
<proteinExistence type="predicted"/>
<protein>
    <submittedName>
        <fullName evidence="2">Uncharacterized protein</fullName>
    </submittedName>
</protein>
<evidence type="ECO:0000313" key="3">
    <source>
        <dbReference type="Proteomes" id="UP001141950"/>
    </source>
</evidence>
<name>A0A9X2S8E6_9BACL</name>
<keyword evidence="3" id="KW-1185">Reference proteome</keyword>
<evidence type="ECO:0000256" key="1">
    <source>
        <dbReference type="SAM" id="Coils"/>
    </source>
</evidence>
<dbReference type="RefSeq" id="WP_257444718.1">
    <property type="nucleotide sequence ID" value="NZ_JANIPJ010000005.1"/>
</dbReference>
<accession>A0A9X2S8E6</accession>
<reference evidence="2" key="1">
    <citation type="submission" date="2022-08" db="EMBL/GenBank/DDBJ databases">
        <title>The genomic sequence of strain Paenibacillus sp. SCIV0701.</title>
        <authorList>
            <person name="Zhao H."/>
        </authorList>
    </citation>
    <scope>NUCLEOTIDE SEQUENCE</scope>
    <source>
        <strain evidence="2">SCIV0701</strain>
    </source>
</reference>
<sequence>MRSEVELNNFLDDEDFDWENEFTGGERRRQIRRLRRLIRRLIRRLRRLIRNGGNPGQIRRLRRLIRRLLRLLRRLEND</sequence>
<keyword evidence="1" id="KW-0175">Coiled coil</keyword>
<organism evidence="2 3">
    <name type="scientific">Paenibacillus soyae</name>
    <dbReference type="NCBI Taxonomy" id="2969249"/>
    <lineage>
        <taxon>Bacteria</taxon>
        <taxon>Bacillati</taxon>
        <taxon>Bacillota</taxon>
        <taxon>Bacilli</taxon>
        <taxon>Bacillales</taxon>
        <taxon>Paenibacillaceae</taxon>
        <taxon>Paenibacillus</taxon>
    </lineage>
</organism>